<name>A0A1Z4VMT8_9GAMM</name>
<keyword evidence="4" id="KW-1185">Reference proteome</keyword>
<dbReference type="AlphaFoldDB" id="A0A1Z4VMT8"/>
<accession>A0A1Z4VMT8</accession>
<dbReference type="Proteomes" id="UP000218765">
    <property type="component" value="Chromosome"/>
</dbReference>
<feature type="region of interest" description="Disordered" evidence="1">
    <location>
        <begin position="141"/>
        <end position="160"/>
    </location>
</feature>
<dbReference type="EMBL" id="AP018052">
    <property type="protein sequence ID" value="BAZ92946.1"/>
    <property type="molecule type" value="Genomic_DNA"/>
</dbReference>
<evidence type="ECO:0000313" key="4">
    <source>
        <dbReference type="Proteomes" id="UP000218765"/>
    </source>
</evidence>
<evidence type="ECO:0000313" key="3">
    <source>
        <dbReference type="EMBL" id="BAZ92946.1"/>
    </source>
</evidence>
<keyword evidence="2" id="KW-0732">Signal</keyword>
<evidence type="ECO:0000256" key="2">
    <source>
        <dbReference type="SAM" id="SignalP"/>
    </source>
</evidence>
<reference evidence="3 4" key="1">
    <citation type="submission" date="2017-05" db="EMBL/GenBank/DDBJ databases">
        <title>Thiocyanate degradation by Thiohalobacter thiocyanaticus FOKN1.</title>
        <authorList>
            <person name="Oshiki M."/>
            <person name="Fukushima T."/>
            <person name="Kawano S."/>
            <person name="Nakagawa J."/>
        </authorList>
    </citation>
    <scope>NUCLEOTIDE SEQUENCE [LARGE SCALE GENOMIC DNA]</scope>
    <source>
        <strain evidence="3 4">FOKN1</strain>
    </source>
</reference>
<feature type="signal peptide" evidence="2">
    <location>
        <begin position="1"/>
        <end position="25"/>
    </location>
</feature>
<gene>
    <name evidence="3" type="ORF">FOKN1_0542</name>
</gene>
<sequence length="160" mass="17295">MKIISQVVKVLFMIAGLVAVQPALQAHTDEYLDQHGAVHGGMMRMSGPYHLELVVESGKAVVWVMDHANQPRPTAGAQGQLILFQDGERIVLNLAPEGDSRMLAEDSRISATAAPRAVLTLSMRGQAPLQVRFAELTKAKARTGTGTDHDHDHGHADHAH</sequence>
<feature type="chain" id="PRO_5013097249" evidence="2">
    <location>
        <begin position="26"/>
        <end position="160"/>
    </location>
</feature>
<evidence type="ECO:0000256" key="1">
    <source>
        <dbReference type="SAM" id="MobiDB-lite"/>
    </source>
</evidence>
<protein>
    <submittedName>
        <fullName evidence="3">ATPase</fullName>
    </submittedName>
</protein>
<dbReference type="KEGG" id="ttc:FOKN1_0542"/>
<feature type="compositionally biased region" description="Basic and acidic residues" evidence="1">
    <location>
        <begin position="147"/>
        <end position="160"/>
    </location>
</feature>
<organism evidence="3 4">
    <name type="scientific">Thiohalobacter thiocyanaticus</name>
    <dbReference type="NCBI Taxonomy" id="585455"/>
    <lineage>
        <taxon>Bacteria</taxon>
        <taxon>Pseudomonadati</taxon>
        <taxon>Pseudomonadota</taxon>
        <taxon>Gammaproteobacteria</taxon>
        <taxon>Thiohalobacterales</taxon>
        <taxon>Thiohalobacteraceae</taxon>
        <taxon>Thiohalobacter</taxon>
    </lineage>
</organism>
<dbReference type="OrthoDB" id="9799434at2"/>
<dbReference type="RefSeq" id="WP_096364470.1">
    <property type="nucleotide sequence ID" value="NZ_AP018052.1"/>
</dbReference>
<proteinExistence type="predicted"/>